<proteinExistence type="predicted"/>
<dbReference type="RefSeq" id="WP_130186918.1">
    <property type="nucleotide sequence ID" value="NZ_CP035913.1"/>
</dbReference>
<dbReference type="NCBIfam" id="TIGR02595">
    <property type="entry name" value="PEP_CTERM"/>
    <property type="match status" value="1"/>
</dbReference>
<feature type="domain" description="Ice-binding protein C-terminal" evidence="2">
    <location>
        <begin position="184"/>
        <end position="208"/>
    </location>
</feature>
<evidence type="ECO:0000256" key="1">
    <source>
        <dbReference type="SAM" id="SignalP"/>
    </source>
</evidence>
<evidence type="ECO:0000259" key="2">
    <source>
        <dbReference type="Pfam" id="PF07589"/>
    </source>
</evidence>
<dbReference type="InterPro" id="IPR013424">
    <property type="entry name" value="Ice-binding_C"/>
</dbReference>
<protein>
    <submittedName>
        <fullName evidence="3">PEP-CTERM sorting domain-containing protein</fullName>
    </submittedName>
</protein>
<dbReference type="Proteomes" id="UP000290637">
    <property type="component" value="Chromosome"/>
</dbReference>
<evidence type="ECO:0000313" key="3">
    <source>
        <dbReference type="EMBL" id="QBE63797.1"/>
    </source>
</evidence>
<keyword evidence="1" id="KW-0732">Signal</keyword>
<sequence>MKTRLVQLAAAMVLAATATAASADVVLVTDRAALNALGTIAHNSNFDDFGAGFNVPGDPFTRGDVTYASDMNITVGAGTEFGIGSLRTLISNNYFTGLAGTIAAGYSLFGFDAAVNEGPVDITIITNQATYTFNGVALADGVTGLTFQGFQSTGAGEYFTGFRIDTQGDGFLPGMTDVAVGVSPVPEPATGMLLLGGLGVLGLARWRKALS</sequence>
<dbReference type="Pfam" id="PF07589">
    <property type="entry name" value="PEP-CTERM"/>
    <property type="match status" value="1"/>
</dbReference>
<accession>A0A4P6KXZ8</accession>
<dbReference type="EMBL" id="CP035913">
    <property type="protein sequence ID" value="QBE63797.1"/>
    <property type="molecule type" value="Genomic_DNA"/>
</dbReference>
<feature type="chain" id="PRO_5020695735" evidence="1">
    <location>
        <begin position="24"/>
        <end position="211"/>
    </location>
</feature>
<reference evidence="3 4" key="1">
    <citation type="submission" date="2019-02" db="EMBL/GenBank/DDBJ databases">
        <title>Draft Genome Sequences of Six Type Strains of the Genus Massilia.</title>
        <authorList>
            <person name="Miess H."/>
            <person name="Frediansyhah A."/>
            <person name="Gross H."/>
        </authorList>
    </citation>
    <scope>NUCLEOTIDE SEQUENCE [LARGE SCALE GENOMIC DNA]</scope>
    <source>
        <strain evidence="3 4">DSM 17473</strain>
    </source>
</reference>
<organism evidence="3 4">
    <name type="scientific">Pseudoduganella lutea</name>
    <dbReference type="NCBI Taxonomy" id="321985"/>
    <lineage>
        <taxon>Bacteria</taxon>
        <taxon>Pseudomonadati</taxon>
        <taxon>Pseudomonadota</taxon>
        <taxon>Betaproteobacteria</taxon>
        <taxon>Burkholderiales</taxon>
        <taxon>Oxalobacteraceae</taxon>
        <taxon>Telluria group</taxon>
        <taxon>Pseudoduganella</taxon>
    </lineage>
</organism>
<gene>
    <name evidence="3" type="ORF">EWM63_13070</name>
</gene>
<keyword evidence="4" id="KW-1185">Reference proteome</keyword>
<dbReference type="AlphaFoldDB" id="A0A4P6KXZ8"/>
<name>A0A4P6KXZ8_9BURK</name>
<feature type="signal peptide" evidence="1">
    <location>
        <begin position="1"/>
        <end position="23"/>
    </location>
</feature>
<evidence type="ECO:0000313" key="4">
    <source>
        <dbReference type="Proteomes" id="UP000290637"/>
    </source>
</evidence>
<dbReference type="KEGG" id="plue:EWM63_13070"/>
<dbReference type="OrthoDB" id="8752887at2"/>